<evidence type="ECO:0008006" key="3">
    <source>
        <dbReference type="Google" id="ProtNLM"/>
    </source>
</evidence>
<accession>A0A562MQH7</accession>
<dbReference type="AlphaFoldDB" id="A0A562MQH7"/>
<organism evidence="1 2">
    <name type="scientific">Sphingobacterium siyangense</name>
    <dbReference type="NCBI Taxonomy" id="459529"/>
    <lineage>
        <taxon>Bacteria</taxon>
        <taxon>Pseudomonadati</taxon>
        <taxon>Bacteroidota</taxon>
        <taxon>Sphingobacteriia</taxon>
        <taxon>Sphingobacteriales</taxon>
        <taxon>Sphingobacteriaceae</taxon>
        <taxon>Sphingobacterium</taxon>
    </lineage>
</organism>
<dbReference type="OrthoDB" id="1439818at2"/>
<name>A0A562MQH7_9SPHI</name>
<reference evidence="1 2" key="1">
    <citation type="journal article" date="2015" name="Stand. Genomic Sci.">
        <title>Genomic Encyclopedia of Bacterial and Archaeal Type Strains, Phase III: the genomes of soil and plant-associated and newly described type strains.</title>
        <authorList>
            <person name="Whitman W.B."/>
            <person name="Woyke T."/>
            <person name="Klenk H.P."/>
            <person name="Zhou Y."/>
            <person name="Lilburn T.G."/>
            <person name="Beck B.J."/>
            <person name="De Vos P."/>
            <person name="Vandamme P."/>
            <person name="Eisen J.A."/>
            <person name="Garrity G."/>
            <person name="Hugenholtz P."/>
            <person name="Kyrpides N.C."/>
        </authorList>
    </citation>
    <scope>NUCLEOTIDE SEQUENCE [LARGE SCALE GENOMIC DNA]</scope>
    <source>
        <strain evidence="1 2">CGMCC 1.6855</strain>
    </source>
</reference>
<sequence length="150" mass="17079">MKDIISNIQHIIATNSNIKYVDEDWGQLDDYSPNFPVQWPCCLIDITGGQFSNIGMDRSAKPQNRQEGDLAITLRVANLRLTNTSALAPIRQKDHVRSLHPLIEEIHQLIHGTSPVENGGKLMRSAFRRIRRDDGVQEYQIMYTMGVHNV</sequence>
<protein>
    <recommendedName>
        <fullName evidence="3">DUF3168 domain-containing protein</fullName>
    </recommendedName>
</protein>
<dbReference type="EMBL" id="VLKR01000006">
    <property type="protein sequence ID" value="TWI22183.1"/>
    <property type="molecule type" value="Genomic_DNA"/>
</dbReference>
<gene>
    <name evidence="1" type="ORF">IQ31_01588</name>
</gene>
<proteinExistence type="predicted"/>
<evidence type="ECO:0000313" key="1">
    <source>
        <dbReference type="EMBL" id="TWI22183.1"/>
    </source>
</evidence>
<evidence type="ECO:0000313" key="2">
    <source>
        <dbReference type="Proteomes" id="UP000315908"/>
    </source>
</evidence>
<dbReference type="Proteomes" id="UP000315908">
    <property type="component" value="Unassembled WGS sequence"/>
</dbReference>
<comment type="caution">
    <text evidence="1">The sequence shown here is derived from an EMBL/GenBank/DDBJ whole genome shotgun (WGS) entry which is preliminary data.</text>
</comment>
<dbReference type="RefSeq" id="WP_145327624.1">
    <property type="nucleotide sequence ID" value="NZ_VLKR01000006.1"/>
</dbReference>